<dbReference type="SUPFAM" id="SSF54909">
    <property type="entry name" value="Dimeric alpha+beta barrel"/>
    <property type="match status" value="1"/>
</dbReference>
<dbReference type="OrthoDB" id="668782at2"/>
<dbReference type="Pfam" id="PF03795">
    <property type="entry name" value="YCII"/>
    <property type="match status" value="1"/>
</dbReference>
<dbReference type="AlphaFoldDB" id="A0A5B8M231"/>
<dbReference type="InterPro" id="IPR005545">
    <property type="entry name" value="YCII"/>
</dbReference>
<comment type="similarity">
    <text evidence="1">Belongs to the YciI family.</text>
</comment>
<proteinExistence type="inferred from homology"/>
<feature type="region of interest" description="Disordered" evidence="2">
    <location>
        <begin position="1"/>
        <end position="53"/>
    </location>
</feature>
<dbReference type="KEGG" id="huw:FPZ11_03170"/>
<sequence length="198" mass="21901">MVSSVRRGASSPTTTERRHAMSGVADNCRPMHYPPMNAGITRHPARGVRRDPNARRMRPAPIDVFMTLLGPERNGRGRRMKYMLLLRASGCRALDPGTREERRMAMAAFSEHLVRAGVMLADGAVAAHDTEARVWFDGDDRSVVAAGDDDIDEDALRGFWILQVDSQREALEWARRIPATDGCAQLHRILDAGGEPAT</sequence>
<gene>
    <name evidence="4" type="ORF">FPZ11_03170</name>
</gene>
<evidence type="ECO:0000313" key="5">
    <source>
        <dbReference type="Proteomes" id="UP000320216"/>
    </source>
</evidence>
<name>A0A5B8M231_9MICO</name>
<evidence type="ECO:0000256" key="1">
    <source>
        <dbReference type="ARBA" id="ARBA00007689"/>
    </source>
</evidence>
<feature type="domain" description="YCII-related" evidence="3">
    <location>
        <begin position="80"/>
        <end position="182"/>
    </location>
</feature>
<evidence type="ECO:0000259" key="3">
    <source>
        <dbReference type="Pfam" id="PF03795"/>
    </source>
</evidence>
<evidence type="ECO:0000256" key="2">
    <source>
        <dbReference type="SAM" id="MobiDB-lite"/>
    </source>
</evidence>
<protein>
    <recommendedName>
        <fullName evidence="3">YCII-related domain-containing protein</fullName>
    </recommendedName>
</protein>
<dbReference type="EMBL" id="CP042305">
    <property type="protein sequence ID" value="QDZ13915.1"/>
    <property type="molecule type" value="Genomic_DNA"/>
</dbReference>
<reference evidence="4 5" key="1">
    <citation type="submission" date="2019-07" db="EMBL/GenBank/DDBJ databases">
        <title>Full genome sequence of Humibacter sp. WJ7-1.</title>
        <authorList>
            <person name="Im W.-T."/>
        </authorList>
    </citation>
    <scope>NUCLEOTIDE SEQUENCE [LARGE SCALE GENOMIC DNA]</scope>
    <source>
        <strain evidence="4 5">WJ7-1</strain>
    </source>
</reference>
<organism evidence="4 5">
    <name type="scientific">Humibacter ginsenosidimutans</name>
    <dbReference type="NCBI Taxonomy" id="2599293"/>
    <lineage>
        <taxon>Bacteria</taxon>
        <taxon>Bacillati</taxon>
        <taxon>Actinomycetota</taxon>
        <taxon>Actinomycetes</taxon>
        <taxon>Micrococcales</taxon>
        <taxon>Microbacteriaceae</taxon>
        <taxon>Humibacter</taxon>
    </lineage>
</organism>
<dbReference type="Gene3D" id="3.30.70.1060">
    <property type="entry name" value="Dimeric alpha+beta barrel"/>
    <property type="match status" value="1"/>
</dbReference>
<keyword evidence="5" id="KW-1185">Reference proteome</keyword>
<dbReference type="Proteomes" id="UP000320216">
    <property type="component" value="Chromosome"/>
</dbReference>
<dbReference type="InterPro" id="IPR011008">
    <property type="entry name" value="Dimeric_a/b-barrel"/>
</dbReference>
<accession>A0A5B8M231</accession>
<evidence type="ECO:0000313" key="4">
    <source>
        <dbReference type="EMBL" id="QDZ13915.1"/>
    </source>
</evidence>